<sequence length="241" mass="26402">MTKPTDAERNRLKQQRSRARRKEYLTELQDRLRTYERSGVQATVEVQNAARHVVHENQLLRELLCQHNVSPAQVDAFLKSKTHAQNAGPSDQTFSVKTESVKRLRPAQSASPLPQANQEAIAQDSKGPQISTQHANDFGHQDFAERSAETKNLELPHQDAPHEDLAESQGGESAGGATPTHSAAFHAMRQAVYSDHISCEEAAHVIASMRGASDAQDILPELGCSGSSKCMVKSSVVFDLS</sequence>
<dbReference type="PANTHER" id="PTHR42070">
    <property type="entry name" value="FILAMENT ASSOCIATED PROTEIN, PUTATIVE (AFU_ORTHOLOGUE AFUA_8G06630)-RELATED"/>
    <property type="match status" value="1"/>
</dbReference>
<evidence type="ECO:0000313" key="3">
    <source>
        <dbReference type="Proteomes" id="UP000243723"/>
    </source>
</evidence>
<feature type="region of interest" description="Disordered" evidence="1">
    <location>
        <begin position="159"/>
        <end position="180"/>
    </location>
</feature>
<feature type="compositionally biased region" description="Basic and acidic residues" evidence="1">
    <location>
        <begin position="1"/>
        <end position="11"/>
    </location>
</feature>
<keyword evidence="3" id="KW-1185">Reference proteome</keyword>
<dbReference type="AlphaFoldDB" id="A0A2P7ZUG1"/>
<dbReference type="OrthoDB" id="4505928at2759"/>
<feature type="compositionally biased region" description="Low complexity" evidence="1">
    <location>
        <begin position="167"/>
        <end position="177"/>
    </location>
</feature>
<evidence type="ECO:0000256" key="1">
    <source>
        <dbReference type="SAM" id="MobiDB-lite"/>
    </source>
</evidence>
<feature type="region of interest" description="Disordered" evidence="1">
    <location>
        <begin position="82"/>
        <end position="135"/>
    </location>
</feature>
<gene>
    <name evidence="2" type="ORF">B9Z65_3114</name>
</gene>
<proteinExistence type="predicted"/>
<feature type="compositionally biased region" description="Polar residues" evidence="1">
    <location>
        <begin position="83"/>
        <end position="98"/>
    </location>
</feature>
<feature type="region of interest" description="Disordered" evidence="1">
    <location>
        <begin position="1"/>
        <end position="22"/>
    </location>
</feature>
<dbReference type="Gene3D" id="1.20.5.170">
    <property type="match status" value="1"/>
</dbReference>
<comment type="caution">
    <text evidence="2">The sequence shown here is derived from an EMBL/GenBank/DDBJ whole genome shotgun (WGS) entry which is preliminary data.</text>
</comment>
<dbReference type="EMBL" id="NHZQ01000121">
    <property type="protein sequence ID" value="PSK51847.1"/>
    <property type="molecule type" value="Genomic_DNA"/>
</dbReference>
<dbReference type="STRING" id="40998.A0A2P7ZUG1"/>
<feature type="compositionally biased region" description="Basic residues" evidence="1">
    <location>
        <begin position="12"/>
        <end position="21"/>
    </location>
</feature>
<dbReference type="Proteomes" id="UP000243723">
    <property type="component" value="Unassembled WGS sequence"/>
</dbReference>
<name>A0A2P7ZUG1_9PEZI</name>
<accession>A0A2P7ZUG1</accession>
<dbReference type="CDD" id="cd14688">
    <property type="entry name" value="bZIP_YAP"/>
    <property type="match status" value="1"/>
</dbReference>
<feature type="compositionally biased region" description="Polar residues" evidence="1">
    <location>
        <begin position="108"/>
        <end position="135"/>
    </location>
</feature>
<protein>
    <submittedName>
        <fullName evidence="2">AP-1-like transcription factor</fullName>
    </submittedName>
</protein>
<reference evidence="2 3" key="1">
    <citation type="submission" date="2017-05" db="EMBL/GenBank/DDBJ databases">
        <title>Draft genome sequence of Elsinoe australis.</title>
        <authorList>
            <person name="Cheng Q."/>
        </authorList>
    </citation>
    <scope>NUCLEOTIDE SEQUENCE [LARGE SCALE GENOMIC DNA]</scope>
    <source>
        <strain evidence="2 3">NL1</strain>
    </source>
</reference>
<dbReference type="PANTHER" id="PTHR42070:SF1">
    <property type="entry name" value="FILAMENT ASSOCIATED PROTEIN, PUTATIVE (AFU_ORTHOLOGUE AFUA_8G06630)-RELATED"/>
    <property type="match status" value="1"/>
</dbReference>
<evidence type="ECO:0000313" key="2">
    <source>
        <dbReference type="EMBL" id="PSK51847.1"/>
    </source>
</evidence>
<organism evidence="2 3">
    <name type="scientific">Elsinoe australis</name>
    <dbReference type="NCBI Taxonomy" id="40998"/>
    <lineage>
        <taxon>Eukaryota</taxon>
        <taxon>Fungi</taxon>
        <taxon>Dikarya</taxon>
        <taxon>Ascomycota</taxon>
        <taxon>Pezizomycotina</taxon>
        <taxon>Dothideomycetes</taxon>
        <taxon>Dothideomycetidae</taxon>
        <taxon>Myriangiales</taxon>
        <taxon>Elsinoaceae</taxon>
        <taxon>Elsinoe</taxon>
    </lineage>
</organism>